<dbReference type="Proteomes" id="UP001461960">
    <property type="component" value="Unassembled WGS sequence"/>
</dbReference>
<dbReference type="EMBL" id="JBDGHN010000005">
    <property type="protein sequence ID" value="MEN2752018.1"/>
    <property type="molecule type" value="Genomic_DNA"/>
</dbReference>
<gene>
    <name evidence="1" type="ORF">AAIR29_10275</name>
</gene>
<dbReference type="PANTHER" id="PTHR38733">
    <property type="entry name" value="PROTEIN MCRC"/>
    <property type="match status" value="1"/>
</dbReference>
<evidence type="ECO:0000313" key="1">
    <source>
        <dbReference type="EMBL" id="MEN2752018.1"/>
    </source>
</evidence>
<name>A0ABU9XA04_9GAMM</name>
<dbReference type="InterPro" id="IPR019292">
    <property type="entry name" value="McrC"/>
</dbReference>
<dbReference type="RefSeq" id="WP_299218346.1">
    <property type="nucleotide sequence ID" value="NZ_JBDGHN010000005.1"/>
</dbReference>
<dbReference type="Pfam" id="PF10117">
    <property type="entry name" value="McrBC"/>
    <property type="match status" value="1"/>
</dbReference>
<comment type="caution">
    <text evidence="1">The sequence shown here is derived from an EMBL/GenBank/DDBJ whole genome shotgun (WGS) entry which is preliminary data.</text>
</comment>
<organism evidence="1 2">
    <name type="scientific">Psychrobacter saeujeotis</name>
    <dbReference type="NCBI Taxonomy" id="3143436"/>
    <lineage>
        <taxon>Bacteria</taxon>
        <taxon>Pseudomonadati</taxon>
        <taxon>Pseudomonadota</taxon>
        <taxon>Gammaproteobacteria</taxon>
        <taxon>Moraxellales</taxon>
        <taxon>Moraxellaceae</taxon>
        <taxon>Psychrobacter</taxon>
    </lineage>
</organism>
<evidence type="ECO:0008006" key="3">
    <source>
        <dbReference type="Google" id="ProtNLM"/>
    </source>
</evidence>
<dbReference type="PANTHER" id="PTHR38733:SF1">
    <property type="entry name" value="TYPE IV METHYL-DIRECTED RESTRICTION ENZYME ECOKMCRBC"/>
    <property type="match status" value="1"/>
</dbReference>
<evidence type="ECO:0000313" key="2">
    <source>
        <dbReference type="Proteomes" id="UP001461960"/>
    </source>
</evidence>
<reference evidence="1 2" key="1">
    <citation type="submission" date="2024-05" db="EMBL/GenBank/DDBJ databases">
        <authorList>
            <person name="Kim H.-Y."/>
            <person name="Kim E."/>
            <person name="Cai Y."/>
            <person name="Yang S.-M."/>
            <person name="Lee W."/>
        </authorList>
    </citation>
    <scope>NUCLEOTIDE SEQUENCE [LARGE SCALE GENOMIC DNA]</scope>
    <source>
        <strain evidence="1 2">FBL11</strain>
    </source>
</reference>
<protein>
    <recommendedName>
        <fullName evidence="3">5-methylcytosine-specific restriction enzyme subunit McrC</fullName>
    </recommendedName>
</protein>
<sequence length="471" mass="54066">MSVFEHQRLVAEDFIDVDDFAWLLAQEFAVFSIKRQRGQWQLKVGHYIGIVLLPSGITLEILPKAAAIMQKNSLNQSDEIIRTRQWVQMMLADLMVLSSRHHRLPHTKTLGQLSQYLTPLPTQTPPLSQWLISQFLQLLSSYQPTKQYQTQSHNQSMLQGKLLIKEQLKHNSHQPHKFVCEVDQLSVDMLANRLIKSALVFLEQLAGTSQVDHPQSISLSAALLSKLVYWRQITELSHYEQQRLSPLYQRAKQQLTTQPLSRLQRQSVHKLLDLAYWLLQMQYSTMPTGNGVGHKGGQMRLCLLINMNQAFEQWASLRLTQLFEQSTSINQPSYQTFTQQKDIWLRDTTGQTCLSIQPDLLVYDTACEINSQRQRTDQANAVSHCSHVIDIKWKPLTHARDISATDAYQLTSYAQAYQAKQVWLVYPVMDDTTQPVALQQSIDSVESNHALLWLMPFNVTTGMLNKTALSE</sequence>
<proteinExistence type="predicted"/>
<keyword evidence="2" id="KW-1185">Reference proteome</keyword>
<accession>A0ABU9XA04</accession>